<sequence>MNSNVWLAKPKMTEPHSGNAGQTNQNQASFANQDHVQVPDQVEAERTRKKKPCSGATTFKTLPWQDAILRVWKVQISSEEDAKTAKEYDEKQILDAEPERSYQVRIHIDKRTRNSQKLTIVTA</sequence>
<protein>
    <submittedName>
        <fullName evidence="2">Unnamed protein product</fullName>
    </submittedName>
</protein>
<comment type="caution">
    <text evidence="2">The sequence shown here is derived from an EMBL/GenBank/DDBJ whole genome shotgun (WGS) entry which is preliminary data.</text>
</comment>
<evidence type="ECO:0000313" key="2">
    <source>
        <dbReference type="EMBL" id="GMF21371.1"/>
    </source>
</evidence>
<dbReference type="OrthoDB" id="408728at2759"/>
<proteinExistence type="predicted"/>
<accession>A0A9W6WP71</accession>
<dbReference type="EMBL" id="BSXT01000226">
    <property type="protein sequence ID" value="GMF21371.1"/>
    <property type="molecule type" value="Genomic_DNA"/>
</dbReference>
<dbReference type="AlphaFoldDB" id="A0A9W6WP71"/>
<evidence type="ECO:0000313" key="3">
    <source>
        <dbReference type="Proteomes" id="UP001165121"/>
    </source>
</evidence>
<reference evidence="2" key="1">
    <citation type="submission" date="2023-04" db="EMBL/GenBank/DDBJ databases">
        <title>Phytophthora fragariaefolia NBRC 109709.</title>
        <authorList>
            <person name="Ichikawa N."/>
            <person name="Sato H."/>
            <person name="Tonouchi N."/>
        </authorList>
    </citation>
    <scope>NUCLEOTIDE SEQUENCE</scope>
    <source>
        <strain evidence="2">NBRC 109709</strain>
    </source>
</reference>
<feature type="compositionally biased region" description="Polar residues" evidence="1">
    <location>
        <begin position="19"/>
        <end position="35"/>
    </location>
</feature>
<name>A0A9W6WP71_9STRA</name>
<gene>
    <name evidence="2" type="ORF">Pfra01_000281800</name>
</gene>
<evidence type="ECO:0000256" key="1">
    <source>
        <dbReference type="SAM" id="MobiDB-lite"/>
    </source>
</evidence>
<keyword evidence="3" id="KW-1185">Reference proteome</keyword>
<dbReference type="Proteomes" id="UP001165121">
    <property type="component" value="Unassembled WGS sequence"/>
</dbReference>
<feature type="region of interest" description="Disordered" evidence="1">
    <location>
        <begin position="1"/>
        <end position="35"/>
    </location>
</feature>
<organism evidence="2 3">
    <name type="scientific">Phytophthora fragariaefolia</name>
    <dbReference type="NCBI Taxonomy" id="1490495"/>
    <lineage>
        <taxon>Eukaryota</taxon>
        <taxon>Sar</taxon>
        <taxon>Stramenopiles</taxon>
        <taxon>Oomycota</taxon>
        <taxon>Peronosporomycetes</taxon>
        <taxon>Peronosporales</taxon>
        <taxon>Peronosporaceae</taxon>
        <taxon>Phytophthora</taxon>
    </lineage>
</organism>